<keyword evidence="2" id="KW-0805">Transcription regulation</keyword>
<dbReference type="PANTHER" id="PTHR30537">
    <property type="entry name" value="HTH-TYPE TRANSCRIPTIONAL REGULATOR"/>
    <property type="match status" value="1"/>
</dbReference>
<dbReference type="InterPro" id="IPR058163">
    <property type="entry name" value="LysR-type_TF_proteobact-type"/>
</dbReference>
<keyword evidence="7" id="KW-1185">Reference proteome</keyword>
<dbReference type="CDD" id="cd08422">
    <property type="entry name" value="PBP2_CrgA_like"/>
    <property type="match status" value="1"/>
</dbReference>
<name>A0ABW0J716_9BURK</name>
<dbReference type="InterPro" id="IPR036388">
    <property type="entry name" value="WH-like_DNA-bd_sf"/>
</dbReference>
<dbReference type="Pfam" id="PF03466">
    <property type="entry name" value="LysR_substrate"/>
    <property type="match status" value="1"/>
</dbReference>
<comment type="caution">
    <text evidence="6">The sequence shown here is derived from an EMBL/GenBank/DDBJ whole genome shotgun (WGS) entry which is preliminary data.</text>
</comment>
<dbReference type="PANTHER" id="PTHR30537:SF5">
    <property type="entry name" value="HTH-TYPE TRANSCRIPTIONAL ACTIVATOR TTDR-RELATED"/>
    <property type="match status" value="1"/>
</dbReference>
<evidence type="ECO:0000256" key="3">
    <source>
        <dbReference type="ARBA" id="ARBA00023125"/>
    </source>
</evidence>
<organism evidence="6 7">
    <name type="scientific">Paraburkholderia denitrificans</name>
    <dbReference type="NCBI Taxonomy" id="694025"/>
    <lineage>
        <taxon>Bacteria</taxon>
        <taxon>Pseudomonadati</taxon>
        <taxon>Pseudomonadota</taxon>
        <taxon>Betaproteobacteria</taxon>
        <taxon>Burkholderiales</taxon>
        <taxon>Burkholderiaceae</taxon>
        <taxon>Paraburkholderia</taxon>
    </lineage>
</organism>
<evidence type="ECO:0000313" key="6">
    <source>
        <dbReference type="EMBL" id="MFC5428804.1"/>
    </source>
</evidence>
<keyword evidence="4" id="KW-0804">Transcription</keyword>
<feature type="domain" description="HTH lysR-type" evidence="5">
    <location>
        <begin position="1"/>
        <end position="59"/>
    </location>
</feature>
<evidence type="ECO:0000256" key="1">
    <source>
        <dbReference type="ARBA" id="ARBA00009437"/>
    </source>
</evidence>
<gene>
    <name evidence="6" type="ORF">ACFPTO_08315</name>
</gene>
<dbReference type="InterPro" id="IPR036390">
    <property type="entry name" value="WH_DNA-bd_sf"/>
</dbReference>
<evidence type="ECO:0000256" key="2">
    <source>
        <dbReference type="ARBA" id="ARBA00023015"/>
    </source>
</evidence>
<dbReference type="InterPro" id="IPR005119">
    <property type="entry name" value="LysR_subst-bd"/>
</dbReference>
<dbReference type="PROSITE" id="PS50931">
    <property type="entry name" value="HTH_LYSR"/>
    <property type="match status" value="1"/>
</dbReference>
<dbReference type="Gene3D" id="1.10.10.10">
    <property type="entry name" value="Winged helix-like DNA-binding domain superfamily/Winged helix DNA-binding domain"/>
    <property type="match status" value="1"/>
</dbReference>
<dbReference type="Pfam" id="PF00126">
    <property type="entry name" value="HTH_1"/>
    <property type="match status" value="1"/>
</dbReference>
<dbReference type="SUPFAM" id="SSF46785">
    <property type="entry name" value="Winged helix' DNA-binding domain"/>
    <property type="match status" value="1"/>
</dbReference>
<evidence type="ECO:0000256" key="4">
    <source>
        <dbReference type="ARBA" id="ARBA00023163"/>
    </source>
</evidence>
<accession>A0ABW0J716</accession>
<dbReference type="Gene3D" id="3.40.190.290">
    <property type="match status" value="1"/>
</dbReference>
<keyword evidence="3" id="KW-0238">DNA-binding</keyword>
<evidence type="ECO:0000259" key="5">
    <source>
        <dbReference type="PROSITE" id="PS50931"/>
    </source>
</evidence>
<sequence length="308" mass="33438">MNQLQAMRVFIRIVDLGGFNLTAKQLGMSGAAVTRSIGMLEAHLGMRLLNRSTRSLSLTEAGQLYLEGCRAVVEKLDEVESDLVRATRAPIGVLRIAAPAVFAGGDLAGLFREYRERNPRVDFAVTVYDTPINLIDGGYDICFATSRHPASASLVSRSLTSEQEIAVASPAYLAAHGQPHQPSDLSAHELIALADGPRIWEFGIDRNIQRITVNGPLTTSNYAMARAAALADMGIALLPAKLVEQDVESGALRRVLERHDVNGGRLHISIVYPGRNYLTMKVRSFIDFAVDHFRTDTAQASNGLRSAA</sequence>
<comment type="similarity">
    <text evidence="1">Belongs to the LysR transcriptional regulatory family.</text>
</comment>
<protein>
    <submittedName>
        <fullName evidence="6">LysR family transcriptional regulator</fullName>
    </submittedName>
</protein>
<reference evidence="7" key="1">
    <citation type="journal article" date="2019" name="Int. J. Syst. Evol. Microbiol.">
        <title>The Global Catalogue of Microorganisms (GCM) 10K type strain sequencing project: providing services to taxonomists for standard genome sequencing and annotation.</title>
        <authorList>
            <consortium name="The Broad Institute Genomics Platform"/>
            <consortium name="The Broad Institute Genome Sequencing Center for Infectious Disease"/>
            <person name="Wu L."/>
            <person name="Ma J."/>
        </authorList>
    </citation>
    <scope>NUCLEOTIDE SEQUENCE [LARGE SCALE GENOMIC DNA]</scope>
    <source>
        <strain evidence="7">CCUG 56042</strain>
    </source>
</reference>
<evidence type="ECO:0000313" key="7">
    <source>
        <dbReference type="Proteomes" id="UP001596103"/>
    </source>
</evidence>
<proteinExistence type="inferred from homology"/>
<dbReference type="InterPro" id="IPR000847">
    <property type="entry name" value="LysR_HTH_N"/>
</dbReference>
<dbReference type="EMBL" id="JBHSMP010000011">
    <property type="protein sequence ID" value="MFC5428804.1"/>
    <property type="molecule type" value="Genomic_DNA"/>
</dbReference>
<dbReference type="Proteomes" id="UP001596103">
    <property type="component" value="Unassembled WGS sequence"/>
</dbReference>
<dbReference type="SUPFAM" id="SSF53850">
    <property type="entry name" value="Periplasmic binding protein-like II"/>
    <property type="match status" value="1"/>
</dbReference>
<dbReference type="RefSeq" id="WP_377710761.1">
    <property type="nucleotide sequence ID" value="NZ_JBHSMP010000011.1"/>
</dbReference>